<sequence>MEDETYHRFRSARQEPVRLQAALDGFFAFDGEDERQKEYTFYLKKRIRPAMEVLIRSQQIEQMEILAEQGWYGKKELETFIRTAREEGRLQALVWLMKEKNDRYGYEDREYDL</sequence>
<reference evidence="1 2" key="1">
    <citation type="journal article" date="2021" name="ISME Commun">
        <title>Automated analysis of genomic sequences facilitates high-throughput and comprehensive description of bacteria.</title>
        <authorList>
            <person name="Hitch T.C.A."/>
        </authorList>
    </citation>
    <scope>NUCLEOTIDE SEQUENCE [LARGE SCALE GENOMIC DNA]</scope>
    <source>
        <strain evidence="1 2">Sanger_23</strain>
    </source>
</reference>
<accession>A0ABT2TNU8</accession>
<protein>
    <submittedName>
        <fullName evidence="1">Uncharacterized protein</fullName>
    </submittedName>
</protein>
<dbReference type="RefSeq" id="WP_158420081.1">
    <property type="nucleotide sequence ID" value="NZ_JAOQJL010000001.1"/>
</dbReference>
<evidence type="ECO:0000313" key="2">
    <source>
        <dbReference type="Proteomes" id="UP001652409"/>
    </source>
</evidence>
<name>A0ABT2TNU8_9FIRM</name>
<organism evidence="1 2">
    <name type="scientific">Blautia ammoniilytica</name>
    <dbReference type="NCBI Taxonomy" id="2981782"/>
    <lineage>
        <taxon>Bacteria</taxon>
        <taxon>Bacillati</taxon>
        <taxon>Bacillota</taxon>
        <taxon>Clostridia</taxon>
        <taxon>Lachnospirales</taxon>
        <taxon>Lachnospiraceae</taxon>
        <taxon>Blautia</taxon>
    </lineage>
</organism>
<keyword evidence="2" id="KW-1185">Reference proteome</keyword>
<dbReference type="Proteomes" id="UP001652409">
    <property type="component" value="Unassembled WGS sequence"/>
</dbReference>
<evidence type="ECO:0000313" key="1">
    <source>
        <dbReference type="EMBL" id="MCU6763890.1"/>
    </source>
</evidence>
<comment type="caution">
    <text evidence="1">The sequence shown here is derived from an EMBL/GenBank/DDBJ whole genome shotgun (WGS) entry which is preliminary data.</text>
</comment>
<dbReference type="EMBL" id="JAOQJL010000001">
    <property type="protein sequence ID" value="MCU6763890.1"/>
    <property type="molecule type" value="Genomic_DNA"/>
</dbReference>
<proteinExistence type="predicted"/>
<gene>
    <name evidence="1" type="ORF">OCV61_00490</name>
</gene>